<name>A0ACB0J6Q1_TRIPR</name>
<keyword evidence="2" id="KW-1185">Reference proteome</keyword>
<proteinExistence type="predicted"/>
<evidence type="ECO:0000313" key="1">
    <source>
        <dbReference type="EMBL" id="CAJ2640210.1"/>
    </source>
</evidence>
<dbReference type="Proteomes" id="UP001177021">
    <property type="component" value="Unassembled WGS sequence"/>
</dbReference>
<sequence>MLLFLKNMVEFLLEFTMGLTVLMRQIIYYRIFILVHKELKGLLWDDGGSPDNFNSKQRDLVDDDVDVVVGNEDKVFDDCSQCVDQEKMDSITRRKKKGKNWKNKYKDAAKKHEENHRRWKCEWD</sequence>
<dbReference type="EMBL" id="CASHSV030000024">
    <property type="protein sequence ID" value="CAJ2640210.1"/>
    <property type="molecule type" value="Genomic_DNA"/>
</dbReference>
<comment type="caution">
    <text evidence="1">The sequence shown here is derived from an EMBL/GenBank/DDBJ whole genome shotgun (WGS) entry which is preliminary data.</text>
</comment>
<protein>
    <submittedName>
        <fullName evidence="1">Uncharacterized protein</fullName>
    </submittedName>
</protein>
<organism evidence="1 2">
    <name type="scientific">Trifolium pratense</name>
    <name type="common">Red clover</name>
    <dbReference type="NCBI Taxonomy" id="57577"/>
    <lineage>
        <taxon>Eukaryota</taxon>
        <taxon>Viridiplantae</taxon>
        <taxon>Streptophyta</taxon>
        <taxon>Embryophyta</taxon>
        <taxon>Tracheophyta</taxon>
        <taxon>Spermatophyta</taxon>
        <taxon>Magnoliopsida</taxon>
        <taxon>eudicotyledons</taxon>
        <taxon>Gunneridae</taxon>
        <taxon>Pentapetalae</taxon>
        <taxon>rosids</taxon>
        <taxon>fabids</taxon>
        <taxon>Fabales</taxon>
        <taxon>Fabaceae</taxon>
        <taxon>Papilionoideae</taxon>
        <taxon>50 kb inversion clade</taxon>
        <taxon>NPAAA clade</taxon>
        <taxon>Hologalegina</taxon>
        <taxon>IRL clade</taxon>
        <taxon>Trifolieae</taxon>
        <taxon>Trifolium</taxon>
    </lineage>
</organism>
<reference evidence="1" key="1">
    <citation type="submission" date="2023-10" db="EMBL/GenBank/DDBJ databases">
        <authorList>
            <person name="Rodriguez Cubillos JULIANA M."/>
            <person name="De Vega J."/>
        </authorList>
    </citation>
    <scope>NUCLEOTIDE SEQUENCE</scope>
</reference>
<evidence type="ECO:0000313" key="2">
    <source>
        <dbReference type="Proteomes" id="UP001177021"/>
    </source>
</evidence>
<gene>
    <name evidence="1" type="ORF">MILVUS5_LOCUS10101</name>
</gene>
<accession>A0ACB0J6Q1</accession>